<gene>
    <name evidence="2" type="ORF">SPARVUS_LOCUS14183992</name>
</gene>
<reference evidence="2" key="1">
    <citation type="submission" date="2023-05" db="EMBL/GenBank/DDBJ databases">
        <authorList>
            <person name="Stuckert A."/>
        </authorList>
    </citation>
    <scope>NUCLEOTIDE SEQUENCE</scope>
</reference>
<comment type="caution">
    <text evidence="2">The sequence shown here is derived from an EMBL/GenBank/DDBJ whole genome shotgun (WGS) entry which is preliminary data.</text>
</comment>
<evidence type="ECO:0000313" key="2">
    <source>
        <dbReference type="EMBL" id="CAI9608982.1"/>
    </source>
</evidence>
<evidence type="ECO:0000256" key="1">
    <source>
        <dbReference type="SAM" id="Phobius"/>
    </source>
</evidence>
<keyword evidence="1" id="KW-0812">Transmembrane</keyword>
<dbReference type="Proteomes" id="UP001162483">
    <property type="component" value="Unassembled WGS sequence"/>
</dbReference>
<protein>
    <submittedName>
        <fullName evidence="2">Uncharacterized protein</fullName>
    </submittedName>
</protein>
<keyword evidence="1" id="KW-0472">Membrane</keyword>
<name>A0ABN9GHS9_9NEOB</name>
<proteinExistence type="predicted"/>
<accession>A0ABN9GHS9</accession>
<feature type="transmembrane region" description="Helical" evidence="1">
    <location>
        <begin position="46"/>
        <end position="67"/>
    </location>
</feature>
<dbReference type="EMBL" id="CATNWA010018711">
    <property type="protein sequence ID" value="CAI9608982.1"/>
    <property type="molecule type" value="Genomic_DNA"/>
</dbReference>
<sequence length="70" mass="7963">MSSGRCWHMFSGFRSLRRQNVRGTELAGNLKILKNHIVKHYCIKAFHINFVPSALSCALPAFLLFFLPGN</sequence>
<evidence type="ECO:0000313" key="3">
    <source>
        <dbReference type="Proteomes" id="UP001162483"/>
    </source>
</evidence>
<keyword evidence="1" id="KW-1133">Transmembrane helix</keyword>
<organism evidence="2 3">
    <name type="scientific">Staurois parvus</name>
    <dbReference type="NCBI Taxonomy" id="386267"/>
    <lineage>
        <taxon>Eukaryota</taxon>
        <taxon>Metazoa</taxon>
        <taxon>Chordata</taxon>
        <taxon>Craniata</taxon>
        <taxon>Vertebrata</taxon>
        <taxon>Euteleostomi</taxon>
        <taxon>Amphibia</taxon>
        <taxon>Batrachia</taxon>
        <taxon>Anura</taxon>
        <taxon>Neobatrachia</taxon>
        <taxon>Ranoidea</taxon>
        <taxon>Ranidae</taxon>
        <taxon>Staurois</taxon>
    </lineage>
</organism>
<keyword evidence="3" id="KW-1185">Reference proteome</keyword>